<dbReference type="Pfam" id="PF00248">
    <property type="entry name" value="Aldo_ket_red"/>
    <property type="match status" value="1"/>
</dbReference>
<sequence>MLQNWSSKRNPKRHFYPGILFLSFPYSTPTCRELGIGFVAYSPLGRGLLTGNYKRPEDFEEGDYRRHQPRFQGENFQKNLELVAAVEKLAEEKGAKASQVALAWLLAKGLDIIPIPGTKRQKYLEENMGAIQVKLTEAEVALLENVFKPGVGAGTRYPETAMRAVNL</sequence>
<evidence type="ECO:0000256" key="1">
    <source>
        <dbReference type="ARBA" id="ARBA00023002"/>
    </source>
</evidence>
<dbReference type="PANTHER" id="PTHR43625:SF40">
    <property type="entry name" value="ALDO-KETO REDUCTASE YAKC [NADP(+)]"/>
    <property type="match status" value="1"/>
</dbReference>
<dbReference type="GO" id="GO:0016491">
    <property type="term" value="F:oxidoreductase activity"/>
    <property type="evidence" value="ECO:0007669"/>
    <property type="project" value="UniProtKB-KW"/>
</dbReference>
<dbReference type="Proteomes" id="UP000521676">
    <property type="component" value="Unassembled WGS sequence"/>
</dbReference>
<dbReference type="EMBL" id="JACATZ010000001">
    <property type="protein sequence ID" value="NWJ46948.1"/>
    <property type="molecule type" value="Genomic_DNA"/>
</dbReference>
<reference evidence="3 4" key="1">
    <citation type="submission" date="2020-06" db="EMBL/GenBank/DDBJ databases">
        <title>Anoxygenic phototrophic Chloroflexota member uses a Type I reaction center.</title>
        <authorList>
            <person name="Tsuji J.M."/>
            <person name="Shaw N.A."/>
            <person name="Nagashima S."/>
            <person name="Venkiteswaran J."/>
            <person name="Schiff S.L."/>
            <person name="Hanada S."/>
            <person name="Tank M."/>
            <person name="Neufeld J.D."/>
        </authorList>
    </citation>
    <scope>NUCLEOTIDE SEQUENCE [LARGE SCALE GENOMIC DNA]</scope>
    <source>
        <strain evidence="3">L227-S17</strain>
    </source>
</reference>
<keyword evidence="1" id="KW-0560">Oxidoreductase</keyword>
<organism evidence="3 4">
    <name type="scientific">Candidatus Chlorohelix allophototropha</name>
    <dbReference type="NCBI Taxonomy" id="3003348"/>
    <lineage>
        <taxon>Bacteria</taxon>
        <taxon>Bacillati</taxon>
        <taxon>Chloroflexota</taxon>
        <taxon>Chloroflexia</taxon>
        <taxon>Candidatus Chloroheliales</taxon>
        <taxon>Candidatus Chloroheliaceae</taxon>
        <taxon>Candidatus Chlorohelix</taxon>
    </lineage>
</organism>
<dbReference type="InterPro" id="IPR023210">
    <property type="entry name" value="NADP_OxRdtase_dom"/>
</dbReference>
<dbReference type="SUPFAM" id="SSF51430">
    <property type="entry name" value="NAD(P)-linked oxidoreductase"/>
    <property type="match status" value="1"/>
</dbReference>
<accession>A0A8T7M4E9</accession>
<dbReference type="PANTHER" id="PTHR43625">
    <property type="entry name" value="AFLATOXIN B1 ALDEHYDE REDUCTASE"/>
    <property type="match status" value="1"/>
</dbReference>
<dbReference type="GO" id="GO:0005737">
    <property type="term" value="C:cytoplasm"/>
    <property type="evidence" value="ECO:0007669"/>
    <property type="project" value="TreeGrafter"/>
</dbReference>
<evidence type="ECO:0000259" key="2">
    <source>
        <dbReference type="Pfam" id="PF00248"/>
    </source>
</evidence>
<feature type="domain" description="NADP-dependent oxidoreductase" evidence="2">
    <location>
        <begin position="29"/>
        <end position="145"/>
    </location>
</feature>
<gene>
    <name evidence="3" type="ORF">HXX08_13890</name>
</gene>
<dbReference type="Gene3D" id="3.20.20.100">
    <property type="entry name" value="NADP-dependent oxidoreductase domain"/>
    <property type="match status" value="1"/>
</dbReference>
<protein>
    <submittedName>
        <fullName evidence="3">Aldo/keto reductase</fullName>
    </submittedName>
</protein>
<dbReference type="InterPro" id="IPR036812">
    <property type="entry name" value="NAD(P)_OxRdtase_dom_sf"/>
</dbReference>
<comment type="caution">
    <text evidence="3">The sequence shown here is derived from an EMBL/GenBank/DDBJ whole genome shotgun (WGS) entry which is preliminary data.</text>
</comment>
<proteinExistence type="predicted"/>
<evidence type="ECO:0000313" key="3">
    <source>
        <dbReference type="EMBL" id="NWJ46948.1"/>
    </source>
</evidence>
<name>A0A8T7M4E9_9CHLR</name>
<evidence type="ECO:0000313" key="4">
    <source>
        <dbReference type="Proteomes" id="UP000521676"/>
    </source>
</evidence>
<dbReference type="InterPro" id="IPR050791">
    <property type="entry name" value="Aldo-Keto_reductase"/>
</dbReference>
<dbReference type="AlphaFoldDB" id="A0A8T7M4E9"/>